<organism evidence="2 3">
    <name type="scientific">Paraburkholderia phenazinium</name>
    <dbReference type="NCBI Taxonomy" id="60549"/>
    <lineage>
        <taxon>Bacteria</taxon>
        <taxon>Pseudomonadati</taxon>
        <taxon>Pseudomonadota</taxon>
        <taxon>Betaproteobacteria</taxon>
        <taxon>Burkholderiales</taxon>
        <taxon>Burkholderiaceae</taxon>
        <taxon>Paraburkholderia</taxon>
    </lineage>
</organism>
<sequence>MDFLPTETRRTISLVEAQANQRMLVTSAKVSVIGSLLAAIAMAVLILHVK</sequence>
<keyword evidence="1" id="KW-0812">Transmembrane</keyword>
<keyword evidence="1" id="KW-0472">Membrane</keyword>
<accession>A0A1G8ERN4</accession>
<evidence type="ECO:0000313" key="3">
    <source>
        <dbReference type="Proteomes" id="UP000199706"/>
    </source>
</evidence>
<feature type="transmembrane region" description="Helical" evidence="1">
    <location>
        <begin position="30"/>
        <end position="49"/>
    </location>
</feature>
<dbReference type="Proteomes" id="UP000199706">
    <property type="component" value="Unassembled WGS sequence"/>
</dbReference>
<gene>
    <name evidence="2" type="ORF">SAMN05216466_112204</name>
</gene>
<evidence type="ECO:0000256" key="1">
    <source>
        <dbReference type="SAM" id="Phobius"/>
    </source>
</evidence>
<dbReference type="RefSeq" id="WP_175772295.1">
    <property type="nucleotide sequence ID" value="NZ_CADERL010000007.1"/>
</dbReference>
<name>A0A1G8ERN4_9BURK</name>
<keyword evidence="1" id="KW-1133">Transmembrane helix</keyword>
<proteinExistence type="predicted"/>
<dbReference type="EMBL" id="FNCJ01000012">
    <property type="protein sequence ID" value="SDH72553.1"/>
    <property type="molecule type" value="Genomic_DNA"/>
</dbReference>
<evidence type="ECO:0000313" key="2">
    <source>
        <dbReference type="EMBL" id="SDH72553.1"/>
    </source>
</evidence>
<reference evidence="2 3" key="1">
    <citation type="submission" date="2016-10" db="EMBL/GenBank/DDBJ databases">
        <authorList>
            <person name="de Groot N.N."/>
        </authorList>
    </citation>
    <scope>NUCLEOTIDE SEQUENCE [LARGE SCALE GENOMIC DNA]</scope>
    <source>
        <strain evidence="2 3">LMG 2247</strain>
    </source>
</reference>
<dbReference type="AlphaFoldDB" id="A0A1G8ERN4"/>
<protein>
    <submittedName>
        <fullName evidence="2">Uncharacterized protein</fullName>
    </submittedName>
</protein>